<evidence type="ECO:0000256" key="2">
    <source>
        <dbReference type="ARBA" id="ARBA00022737"/>
    </source>
</evidence>
<dbReference type="PROSITE" id="PS51372">
    <property type="entry name" value="PRD_2"/>
    <property type="match status" value="1"/>
</dbReference>
<feature type="domain" description="PTS EIIB type-2" evidence="7">
    <location>
        <begin position="409"/>
        <end position="501"/>
    </location>
</feature>
<dbReference type="AlphaFoldDB" id="A0A239STW6"/>
<dbReference type="Gene3D" id="3.40.930.10">
    <property type="entry name" value="Mannitol-specific EII, Chain A"/>
    <property type="match status" value="1"/>
</dbReference>
<dbReference type="Proteomes" id="UP000215185">
    <property type="component" value="Chromosome 1"/>
</dbReference>
<evidence type="ECO:0000259" key="6">
    <source>
        <dbReference type="PROSITE" id="PS51094"/>
    </source>
</evidence>
<dbReference type="eggNOG" id="COG3711">
    <property type="taxonomic scope" value="Bacteria"/>
</dbReference>
<dbReference type="PANTHER" id="PTHR30185:SF18">
    <property type="entry name" value="TRANSCRIPTIONAL REGULATOR MTLR"/>
    <property type="match status" value="1"/>
</dbReference>
<dbReference type="InterPro" id="IPR050661">
    <property type="entry name" value="BglG_antiterminators"/>
</dbReference>
<dbReference type="OrthoDB" id="3710983at2"/>
<dbReference type="InterPro" id="IPR013196">
    <property type="entry name" value="HTH_11"/>
</dbReference>
<keyword evidence="1" id="KW-0808">Transferase</keyword>
<evidence type="ECO:0000256" key="5">
    <source>
        <dbReference type="ARBA" id="ARBA00023163"/>
    </source>
</evidence>
<keyword evidence="4" id="KW-0010">Activator</keyword>
<dbReference type="KEGG" id="smen:SAMEA4412692_1291"/>
<dbReference type="GO" id="GO:0006355">
    <property type="term" value="P:regulation of DNA-templated transcription"/>
    <property type="evidence" value="ECO:0007669"/>
    <property type="project" value="InterPro"/>
</dbReference>
<evidence type="ECO:0000259" key="8">
    <source>
        <dbReference type="PROSITE" id="PS51372"/>
    </source>
</evidence>
<evidence type="ECO:0000256" key="1">
    <source>
        <dbReference type="ARBA" id="ARBA00022679"/>
    </source>
</evidence>
<dbReference type="GO" id="GO:0009401">
    <property type="term" value="P:phosphoenolpyruvate-dependent sugar phosphotransferase system"/>
    <property type="evidence" value="ECO:0007669"/>
    <property type="project" value="InterPro"/>
</dbReference>
<accession>A0A239STW6</accession>
<gene>
    <name evidence="9" type="primary">celR</name>
    <name evidence="9" type="ORF">SAMEA4412692_01291</name>
</gene>
<dbReference type="CDD" id="cd05568">
    <property type="entry name" value="PTS_IIB_bgl_like"/>
    <property type="match status" value="1"/>
</dbReference>
<dbReference type="Gene3D" id="3.40.50.2300">
    <property type="match status" value="1"/>
</dbReference>
<dbReference type="STRING" id="1123308.GCA_000380085_00656"/>
<dbReference type="SUPFAM" id="SSF63520">
    <property type="entry name" value="PTS-regulatory domain, PRD"/>
    <property type="match status" value="2"/>
</dbReference>
<dbReference type="Gene3D" id="1.10.1790.10">
    <property type="entry name" value="PRD domain"/>
    <property type="match status" value="2"/>
</dbReference>
<proteinExistence type="predicted"/>
<name>A0A239STW6_9STRE</name>
<keyword evidence="3" id="KW-0805">Transcription regulation</keyword>
<dbReference type="PROSITE" id="PS51094">
    <property type="entry name" value="PTS_EIIA_TYPE_2"/>
    <property type="match status" value="1"/>
</dbReference>
<organism evidence="9 10">
    <name type="scientific">Streptococcus merionis</name>
    <dbReference type="NCBI Taxonomy" id="400065"/>
    <lineage>
        <taxon>Bacteria</taxon>
        <taxon>Bacillati</taxon>
        <taxon>Bacillota</taxon>
        <taxon>Bacilli</taxon>
        <taxon>Lactobacillales</taxon>
        <taxon>Streptococcaceae</taxon>
        <taxon>Streptococcus</taxon>
    </lineage>
</organism>
<feature type="domain" description="PTS EIIA type-2" evidence="6">
    <location>
        <begin position="521"/>
        <end position="665"/>
    </location>
</feature>
<dbReference type="PANTHER" id="PTHR30185">
    <property type="entry name" value="CRYPTIC BETA-GLUCOSIDE BGL OPERON ANTITERMINATOR"/>
    <property type="match status" value="1"/>
</dbReference>
<dbReference type="GO" id="GO:0008982">
    <property type="term" value="F:protein-N(PI)-phosphohistidine-sugar phosphotransferase activity"/>
    <property type="evidence" value="ECO:0007669"/>
    <property type="project" value="InterPro"/>
</dbReference>
<dbReference type="RefSeq" id="WP_018373227.1">
    <property type="nucleotide sequence ID" value="NZ_LT906439.1"/>
</dbReference>
<dbReference type="InterPro" id="IPR002178">
    <property type="entry name" value="PTS_EIIA_type-2_dom"/>
</dbReference>
<reference evidence="9 10" key="1">
    <citation type="submission" date="2017-06" db="EMBL/GenBank/DDBJ databases">
        <authorList>
            <consortium name="Pathogen Informatics"/>
        </authorList>
    </citation>
    <scope>NUCLEOTIDE SEQUENCE [LARGE SCALE GENOMIC DNA]</scope>
    <source>
        <strain evidence="9 10">NCTC13788</strain>
    </source>
</reference>
<dbReference type="InterPro" id="IPR036095">
    <property type="entry name" value="PTS_EIIB-like_sf"/>
</dbReference>
<dbReference type="Gene3D" id="1.10.10.10">
    <property type="entry name" value="Winged helix-like DNA-binding domain superfamily/Winged helix DNA-binding domain"/>
    <property type="match status" value="2"/>
</dbReference>
<evidence type="ECO:0000313" key="9">
    <source>
        <dbReference type="EMBL" id="SNU88955.1"/>
    </source>
</evidence>
<dbReference type="EMBL" id="LT906439">
    <property type="protein sequence ID" value="SNU88955.1"/>
    <property type="molecule type" value="Genomic_DNA"/>
</dbReference>
<dbReference type="InterPro" id="IPR036634">
    <property type="entry name" value="PRD_sf"/>
</dbReference>
<dbReference type="Pfam" id="PF05043">
    <property type="entry name" value="Mga"/>
    <property type="match status" value="1"/>
</dbReference>
<evidence type="ECO:0000313" key="10">
    <source>
        <dbReference type="Proteomes" id="UP000215185"/>
    </source>
</evidence>
<dbReference type="InterPro" id="IPR011608">
    <property type="entry name" value="PRD"/>
</dbReference>
<dbReference type="InterPro" id="IPR007737">
    <property type="entry name" value="Mga_HTH"/>
</dbReference>
<protein>
    <submittedName>
        <fullName evidence="9">Lichenan operon transcriptional antiterminator</fullName>
    </submittedName>
</protein>
<keyword evidence="5" id="KW-0804">Transcription</keyword>
<dbReference type="Pfam" id="PF08279">
    <property type="entry name" value="HTH_11"/>
    <property type="match status" value="1"/>
</dbReference>
<dbReference type="Pfam" id="PF00359">
    <property type="entry name" value="PTS_EIIA_2"/>
    <property type="match status" value="1"/>
</dbReference>
<dbReference type="InterPro" id="IPR016152">
    <property type="entry name" value="PTrfase/Anion_transptr"/>
</dbReference>
<feature type="domain" description="PRD" evidence="8">
    <location>
        <begin position="292"/>
        <end position="406"/>
    </location>
</feature>
<dbReference type="eggNOG" id="COG1762">
    <property type="taxonomic scope" value="Bacteria"/>
</dbReference>
<sequence>MLTNKEKILVQHLLKHKEDFTTSLELAELLGCSDRTIRTYMRNISQELEDFSGVTLVSKQGQGYQLQFEDEESIKKLAKQFSSADALFASQDTTDINDRHSYILNKLLLEQKNLYFDDLAEELFVSRSTLSSDFKRIRKVLEPYQLTIESKANKGVYVKGEEQQIRRFIMDYFFSNGFFQTLYHYVDEELVYGKINFEALTVIVLDECREAGLQLSDFVIQNLVVHLALAIRRLAEGFRISSIDDVVGPEHDTEIRVARRIMDRISLATKLDFPEEEVAYIALHLISKGKLESDSYDTDQVSPIRQELSQALELIFADQALSVQQDFQLMEGLLTHLATLYLRSSSGITLDNPLLEDIKANYPQAFELAEKTLNAMPSFVDFTLSEDEIAYVALHFMAAQERFKEQLKFNVLVICATGYGSAQMLRSRIENELRQYVTISDVIGYYEITDEKLKGIDFIISSIDLSNLIFNIPVFTTSVFLKEDELIHIRHKIEQFEKTRQANQSHEQRTTGENLATLFESFFSPNYFYIEYSERANKESLLRQMVEQLSDREDDKFQMRLHEMMSQRERLSSVLFSEMIAVPHPIKPVSDELKVAVALIPNGLSWGDESDAVKLVFLPSISKRNNDGLKVITNAIVDLVDRPELVEALSQSQDFETFKRIFITELGGVNDES</sequence>
<dbReference type="Pfam" id="PF00874">
    <property type="entry name" value="PRD"/>
    <property type="match status" value="2"/>
</dbReference>
<keyword evidence="2" id="KW-0677">Repeat</keyword>
<dbReference type="PROSITE" id="PS51099">
    <property type="entry name" value="PTS_EIIB_TYPE_2"/>
    <property type="match status" value="1"/>
</dbReference>
<dbReference type="InterPro" id="IPR013011">
    <property type="entry name" value="PTS_EIIB_2"/>
</dbReference>
<evidence type="ECO:0000256" key="3">
    <source>
        <dbReference type="ARBA" id="ARBA00023015"/>
    </source>
</evidence>
<evidence type="ECO:0000259" key="7">
    <source>
        <dbReference type="PROSITE" id="PS51099"/>
    </source>
</evidence>
<dbReference type="InterPro" id="IPR036388">
    <property type="entry name" value="WH-like_DNA-bd_sf"/>
</dbReference>
<keyword evidence="10" id="KW-1185">Reference proteome</keyword>
<evidence type="ECO:0000256" key="4">
    <source>
        <dbReference type="ARBA" id="ARBA00023159"/>
    </source>
</evidence>
<dbReference type="SUPFAM" id="SSF52794">
    <property type="entry name" value="PTS system IIB component-like"/>
    <property type="match status" value="1"/>
</dbReference>
<dbReference type="SUPFAM" id="SSF55804">
    <property type="entry name" value="Phoshotransferase/anion transport protein"/>
    <property type="match status" value="1"/>
</dbReference>